<reference evidence="1" key="1">
    <citation type="submission" date="2021-06" db="EMBL/GenBank/DDBJ databases">
        <authorList>
            <person name="Kallberg Y."/>
            <person name="Tangrot J."/>
            <person name="Rosling A."/>
        </authorList>
    </citation>
    <scope>NUCLEOTIDE SEQUENCE</scope>
    <source>
        <strain evidence="1">MA461A</strain>
    </source>
</reference>
<evidence type="ECO:0000313" key="2">
    <source>
        <dbReference type="Proteomes" id="UP000789920"/>
    </source>
</evidence>
<proteinExistence type="predicted"/>
<gene>
    <name evidence="1" type="ORF">RPERSI_LOCUS3669</name>
</gene>
<dbReference type="EMBL" id="CAJVQC010004685">
    <property type="protein sequence ID" value="CAG8543849.1"/>
    <property type="molecule type" value="Genomic_DNA"/>
</dbReference>
<protein>
    <submittedName>
        <fullName evidence="1">23260_t:CDS:1</fullName>
    </submittedName>
</protein>
<comment type="caution">
    <text evidence="1">The sequence shown here is derived from an EMBL/GenBank/DDBJ whole genome shotgun (WGS) entry which is preliminary data.</text>
</comment>
<sequence>MAYSEGYLYGSRSLERKSDYTVSYKFIKEYLQLDDSLFNHQDNCYYLTNYCHLENRGGHRYLRPSECSKFVLKQGSHLFYNYNWTYSYHGTDPKNIKSILQYGLKKPGSLAGDKVVKLVNGQMYGTGIYTSKIPLYSQLYAPMTSWEGKYFQTILMVRQKPNSIDTQEGEGTYTTSLLGNAEIHKLYKGKISSDEMQYICSDESSCVLHALLIKVHDNQYDEYHHLTDNHFTDKCLDTLMLYINGKYCW</sequence>
<accession>A0ACA9LR20</accession>
<evidence type="ECO:0000313" key="1">
    <source>
        <dbReference type="EMBL" id="CAG8543849.1"/>
    </source>
</evidence>
<dbReference type="Proteomes" id="UP000789920">
    <property type="component" value="Unassembled WGS sequence"/>
</dbReference>
<organism evidence="1 2">
    <name type="scientific">Racocetra persica</name>
    <dbReference type="NCBI Taxonomy" id="160502"/>
    <lineage>
        <taxon>Eukaryota</taxon>
        <taxon>Fungi</taxon>
        <taxon>Fungi incertae sedis</taxon>
        <taxon>Mucoromycota</taxon>
        <taxon>Glomeromycotina</taxon>
        <taxon>Glomeromycetes</taxon>
        <taxon>Diversisporales</taxon>
        <taxon>Gigasporaceae</taxon>
        <taxon>Racocetra</taxon>
    </lineage>
</organism>
<keyword evidence="2" id="KW-1185">Reference proteome</keyword>
<name>A0ACA9LR20_9GLOM</name>